<dbReference type="Pfam" id="PF08281">
    <property type="entry name" value="Sigma70_r4_2"/>
    <property type="match status" value="1"/>
</dbReference>
<keyword evidence="2" id="KW-0805">Transcription regulation</keyword>
<evidence type="ECO:0000259" key="5">
    <source>
        <dbReference type="Pfam" id="PF04542"/>
    </source>
</evidence>
<dbReference type="Pfam" id="PF04542">
    <property type="entry name" value="Sigma70_r2"/>
    <property type="match status" value="1"/>
</dbReference>
<protein>
    <submittedName>
        <fullName evidence="7">ECF RNA polymerase sigma factor SigW</fullName>
    </submittedName>
</protein>
<dbReference type="Gene3D" id="1.10.1740.10">
    <property type="match status" value="1"/>
</dbReference>
<feature type="domain" description="RNA polymerase sigma-70 region 2" evidence="5">
    <location>
        <begin position="59"/>
        <end position="121"/>
    </location>
</feature>
<dbReference type="Gene3D" id="1.10.10.10">
    <property type="entry name" value="Winged helix-like DNA-binding domain superfamily/Winged helix DNA-binding domain"/>
    <property type="match status" value="1"/>
</dbReference>
<organism evidence="7">
    <name type="scientific">termite gut metagenome</name>
    <dbReference type="NCBI Taxonomy" id="433724"/>
    <lineage>
        <taxon>unclassified sequences</taxon>
        <taxon>metagenomes</taxon>
        <taxon>organismal metagenomes</taxon>
    </lineage>
</organism>
<dbReference type="GO" id="GO:0016987">
    <property type="term" value="F:sigma factor activity"/>
    <property type="evidence" value="ECO:0007669"/>
    <property type="project" value="UniProtKB-KW"/>
</dbReference>
<evidence type="ECO:0000259" key="6">
    <source>
        <dbReference type="Pfam" id="PF08281"/>
    </source>
</evidence>
<dbReference type="InterPro" id="IPR036388">
    <property type="entry name" value="WH-like_DNA-bd_sf"/>
</dbReference>
<dbReference type="InterPro" id="IPR007627">
    <property type="entry name" value="RNA_pol_sigma70_r2"/>
</dbReference>
<reference evidence="7" key="1">
    <citation type="submission" date="2019-03" db="EMBL/GenBank/DDBJ databases">
        <title>Single cell metagenomics reveals metabolic interactions within the superorganism composed of flagellate Streblomastix strix and complex community of Bacteroidetes bacteria on its surface.</title>
        <authorList>
            <person name="Treitli S.C."/>
            <person name="Kolisko M."/>
            <person name="Husnik F."/>
            <person name="Keeling P."/>
            <person name="Hampl V."/>
        </authorList>
    </citation>
    <scope>NUCLEOTIDE SEQUENCE</scope>
    <source>
        <strain evidence="7">STM</strain>
    </source>
</reference>
<dbReference type="InterPro" id="IPR013324">
    <property type="entry name" value="RNA_pol_sigma_r3/r4-like"/>
</dbReference>
<evidence type="ECO:0000256" key="1">
    <source>
        <dbReference type="ARBA" id="ARBA00010641"/>
    </source>
</evidence>
<sequence length="218" mass="26046">MFSLLLVIIPPLRFSPPHILLNLPLFPTKNHTFVIAMINDAFTLIKIREGDIKTFEQIFRLYYPSLCLYAYGITGRKDAAEEIVQELFYTLWKNRESLQIVRSLKIYLYGAVQNQSIKYCEHNNVRERHRQYVLSTETEMSTSDPQKLIEYQELKEVINRTLKKLSDRRCRIFKMRHTYGLKYKEIAEELSLSVKTIEAEMTTTYRTLREEIEKYMRE</sequence>
<comment type="similarity">
    <text evidence="1">Belongs to the sigma-70 factor family. ECF subfamily.</text>
</comment>
<feature type="domain" description="RNA polymerase sigma factor 70 region 4 type 2" evidence="6">
    <location>
        <begin position="157"/>
        <end position="201"/>
    </location>
</feature>
<dbReference type="PANTHER" id="PTHR43133">
    <property type="entry name" value="RNA POLYMERASE ECF-TYPE SIGMA FACTO"/>
    <property type="match status" value="1"/>
</dbReference>
<accession>A0A5J4R477</accession>
<dbReference type="InterPro" id="IPR013249">
    <property type="entry name" value="RNA_pol_sigma70_r4_t2"/>
</dbReference>
<dbReference type="GO" id="GO:0006352">
    <property type="term" value="P:DNA-templated transcription initiation"/>
    <property type="evidence" value="ECO:0007669"/>
    <property type="project" value="InterPro"/>
</dbReference>
<dbReference type="InterPro" id="IPR014284">
    <property type="entry name" value="RNA_pol_sigma-70_dom"/>
</dbReference>
<evidence type="ECO:0000313" key="7">
    <source>
        <dbReference type="EMBL" id="KAA6328418.1"/>
    </source>
</evidence>
<dbReference type="SUPFAM" id="SSF88659">
    <property type="entry name" value="Sigma3 and sigma4 domains of RNA polymerase sigma factors"/>
    <property type="match status" value="1"/>
</dbReference>
<dbReference type="InterPro" id="IPR039425">
    <property type="entry name" value="RNA_pol_sigma-70-like"/>
</dbReference>
<keyword evidence="4" id="KW-0804">Transcription</keyword>
<proteinExistence type="inferred from homology"/>
<evidence type="ECO:0000256" key="4">
    <source>
        <dbReference type="ARBA" id="ARBA00023163"/>
    </source>
</evidence>
<dbReference type="PANTHER" id="PTHR43133:SF46">
    <property type="entry name" value="RNA POLYMERASE SIGMA-70 FACTOR ECF SUBFAMILY"/>
    <property type="match status" value="1"/>
</dbReference>
<dbReference type="GO" id="GO:0003677">
    <property type="term" value="F:DNA binding"/>
    <property type="evidence" value="ECO:0007669"/>
    <property type="project" value="InterPro"/>
</dbReference>
<dbReference type="NCBIfam" id="TIGR02937">
    <property type="entry name" value="sigma70-ECF"/>
    <property type="match status" value="1"/>
</dbReference>
<dbReference type="InterPro" id="IPR013325">
    <property type="entry name" value="RNA_pol_sigma_r2"/>
</dbReference>
<dbReference type="InterPro" id="IPR014327">
    <property type="entry name" value="RNA_pol_sigma70_bacteroid"/>
</dbReference>
<evidence type="ECO:0000256" key="2">
    <source>
        <dbReference type="ARBA" id="ARBA00023015"/>
    </source>
</evidence>
<keyword evidence="3" id="KW-0731">Sigma factor</keyword>
<evidence type="ECO:0000256" key="3">
    <source>
        <dbReference type="ARBA" id="ARBA00023082"/>
    </source>
</evidence>
<name>A0A5J4R477_9ZZZZ</name>
<dbReference type="SUPFAM" id="SSF88946">
    <property type="entry name" value="Sigma2 domain of RNA polymerase sigma factors"/>
    <property type="match status" value="1"/>
</dbReference>
<gene>
    <name evidence="7" type="ORF">EZS27_022686</name>
</gene>
<dbReference type="AlphaFoldDB" id="A0A5J4R477"/>
<dbReference type="EMBL" id="SNRY01001823">
    <property type="protein sequence ID" value="KAA6328418.1"/>
    <property type="molecule type" value="Genomic_DNA"/>
</dbReference>
<dbReference type="NCBIfam" id="TIGR02985">
    <property type="entry name" value="Sig70_bacteroi1"/>
    <property type="match status" value="1"/>
</dbReference>
<comment type="caution">
    <text evidence="7">The sequence shown here is derived from an EMBL/GenBank/DDBJ whole genome shotgun (WGS) entry which is preliminary data.</text>
</comment>